<dbReference type="AlphaFoldDB" id="A0A371FWE7"/>
<feature type="region of interest" description="Disordered" evidence="2">
    <location>
        <begin position="68"/>
        <end position="123"/>
    </location>
</feature>
<gene>
    <name evidence="3" type="primary">BAG1</name>
    <name evidence="3" type="ORF">CR513_36547</name>
</gene>
<name>A0A371FWE7_MUCPR</name>
<proteinExistence type="predicted"/>
<feature type="compositionally biased region" description="Low complexity" evidence="2">
    <location>
        <begin position="68"/>
        <end position="93"/>
    </location>
</feature>
<feature type="region of interest" description="Disordered" evidence="2">
    <location>
        <begin position="348"/>
        <end position="420"/>
    </location>
</feature>
<feature type="non-terminal residue" evidence="3">
    <location>
        <position position="1"/>
    </location>
</feature>
<dbReference type="PANTHER" id="PTHR33322">
    <property type="entry name" value="BAG DOMAIN CONTAINING PROTEIN, EXPRESSED"/>
    <property type="match status" value="1"/>
</dbReference>
<reference evidence="3" key="1">
    <citation type="submission" date="2018-05" db="EMBL/GenBank/DDBJ databases">
        <title>Draft genome of Mucuna pruriens seed.</title>
        <authorList>
            <person name="Nnadi N.E."/>
            <person name="Vos R."/>
            <person name="Hasami M.H."/>
            <person name="Devisetty U.K."/>
            <person name="Aguiy J.C."/>
        </authorList>
    </citation>
    <scope>NUCLEOTIDE SEQUENCE [LARGE SCALE GENOMIC DNA]</scope>
    <source>
        <strain evidence="3">JCA_2017</strain>
    </source>
</reference>
<organism evidence="3 4">
    <name type="scientific">Mucuna pruriens</name>
    <name type="common">Velvet bean</name>
    <name type="synonym">Dolichos pruriens</name>
    <dbReference type="NCBI Taxonomy" id="157652"/>
    <lineage>
        <taxon>Eukaryota</taxon>
        <taxon>Viridiplantae</taxon>
        <taxon>Streptophyta</taxon>
        <taxon>Embryophyta</taxon>
        <taxon>Tracheophyta</taxon>
        <taxon>Spermatophyta</taxon>
        <taxon>Magnoliopsida</taxon>
        <taxon>eudicotyledons</taxon>
        <taxon>Gunneridae</taxon>
        <taxon>Pentapetalae</taxon>
        <taxon>rosids</taxon>
        <taxon>fabids</taxon>
        <taxon>Fabales</taxon>
        <taxon>Fabaceae</taxon>
        <taxon>Papilionoideae</taxon>
        <taxon>50 kb inversion clade</taxon>
        <taxon>NPAAA clade</taxon>
        <taxon>indigoferoid/millettioid clade</taxon>
        <taxon>Phaseoleae</taxon>
        <taxon>Mucuna</taxon>
    </lineage>
</organism>
<evidence type="ECO:0000313" key="4">
    <source>
        <dbReference type="Proteomes" id="UP000257109"/>
    </source>
</evidence>
<sequence>GTVVKGAHPEWPLSAATTTTTTIKPPLPPPSAAAATALLTPVAHPLHHTTFYKALHHSSLNLNHTLFPLNTTPNLTPTTFPLKTTTSTTNPNIEPTPPFPPSSTASNPSNPLSTTTPITLSATPPLASRTLTHLKHLASIKSTLNTLKSSLSNHTHVDFAALSLKAMNLLLELDSIQDCDPMIVDGKRSVSRDLVRFLDSIEEVALKRHVLYVRAAKTVKSGKKVHKPRNSGDDEKRKLLQNLRARVEKLSKLCEVSANDEEDSEPEEGIHDGVTNVLIGGRDGVSPSKNGVFLHRQEVQPGVKKSVRFAENGNICEFYSGDVTCSDGSCSSSDEQGEVLENVSGAVEDDGVDSSQGAEDDEEVLVVDSGGSPHSSGDGERNKRGRNVVNEQLQAHQERLLFSAPLPLKMENRSDLKKSK</sequence>
<comment type="caution">
    <text evidence="3">The sequence shown here is derived from an EMBL/GenBank/DDBJ whole genome shotgun (WGS) entry which is preliminary data.</text>
</comment>
<dbReference type="PANTHER" id="PTHR33322:SF18">
    <property type="entry name" value="BAG FAMILY MOLECULAR CHAPERONE REGULATOR 8, CHLOROPLASTIC"/>
    <property type="match status" value="1"/>
</dbReference>
<keyword evidence="4" id="KW-1185">Reference proteome</keyword>
<feature type="compositionally biased region" description="Basic and acidic residues" evidence="2">
    <location>
        <begin position="410"/>
        <end position="420"/>
    </location>
</feature>
<feature type="compositionally biased region" description="Acidic residues" evidence="2">
    <location>
        <begin position="348"/>
        <end position="365"/>
    </location>
</feature>
<dbReference type="GO" id="GO:0009506">
    <property type="term" value="C:plasmodesma"/>
    <property type="evidence" value="ECO:0007669"/>
    <property type="project" value="TreeGrafter"/>
</dbReference>
<keyword evidence="1" id="KW-0143">Chaperone</keyword>
<feature type="non-terminal residue" evidence="3">
    <location>
        <position position="420"/>
    </location>
</feature>
<dbReference type="InterPro" id="IPR040400">
    <property type="entry name" value="BAG5/6/7/8"/>
</dbReference>
<dbReference type="OrthoDB" id="1100735at2759"/>
<accession>A0A371FWE7</accession>
<evidence type="ECO:0000313" key="3">
    <source>
        <dbReference type="EMBL" id="RDX82644.1"/>
    </source>
</evidence>
<evidence type="ECO:0000256" key="1">
    <source>
        <dbReference type="ARBA" id="ARBA00023186"/>
    </source>
</evidence>
<protein>
    <submittedName>
        <fullName evidence="3">BAG family molecular chaperone regulator 8, chloroplastic</fullName>
    </submittedName>
</protein>
<dbReference type="EMBL" id="QJKJ01007588">
    <property type="protein sequence ID" value="RDX82644.1"/>
    <property type="molecule type" value="Genomic_DNA"/>
</dbReference>
<dbReference type="STRING" id="157652.A0A371FWE7"/>
<evidence type="ECO:0000256" key="2">
    <source>
        <dbReference type="SAM" id="MobiDB-lite"/>
    </source>
</evidence>
<feature type="compositionally biased region" description="Low complexity" evidence="2">
    <location>
        <begin position="102"/>
        <end position="123"/>
    </location>
</feature>
<dbReference type="Proteomes" id="UP000257109">
    <property type="component" value="Unassembled WGS sequence"/>
</dbReference>
<dbReference type="GO" id="GO:0006457">
    <property type="term" value="P:protein folding"/>
    <property type="evidence" value="ECO:0007669"/>
    <property type="project" value="TreeGrafter"/>
</dbReference>